<keyword evidence="9" id="KW-0325">Glycoprotein</keyword>
<evidence type="ECO:0000256" key="9">
    <source>
        <dbReference type="ARBA" id="ARBA00023180"/>
    </source>
</evidence>
<dbReference type="EMBL" id="JANJYJ010000004">
    <property type="protein sequence ID" value="KAK3217842.1"/>
    <property type="molecule type" value="Genomic_DNA"/>
</dbReference>
<sequence length="283" mass="32580">MIFNSSVFVIIVQTLFLSCIFRFSNAQHYKSANPDIHCLKAIKDSLEDPLNRLSTWTFHNLTTDFSICRFQGVSCWNYMEARIISIQLRNMGLKGEFPQGVENCYRLQKLDLSGNNLFESIPSDPFQKSLNYLVYLSLSNNSFSGEIPSTIANCTYLSTLLLDHNQLTGHIPMEFRKMMRIQEFSVSSNMLSGPVPTLPFVNFTIKSYENNKGLCGWPLKRCKGRRSKFDYSFKSGFLIGYLISTVSFVTVILSYCVPWVREKKGKKITIATMIMLIWRKNKR</sequence>
<keyword evidence="7 10" id="KW-1133">Transmembrane helix</keyword>
<comment type="subcellular location">
    <subcellularLocation>
        <location evidence="1">Membrane</location>
        <topology evidence="1">Single-pass membrane protein</topology>
    </subcellularLocation>
</comment>
<dbReference type="PANTHER" id="PTHR48060:SF22">
    <property type="entry name" value="INACTIVE LRR RECEPTOR-LIKE SERINE_THREONINE-PROTEIN KINASE BIR2"/>
    <property type="match status" value="1"/>
</dbReference>
<dbReference type="InterPro" id="IPR032675">
    <property type="entry name" value="LRR_dom_sf"/>
</dbReference>
<feature type="signal peptide" evidence="11">
    <location>
        <begin position="1"/>
        <end position="26"/>
    </location>
</feature>
<comment type="similarity">
    <text evidence="2">Belongs to the RLP family.</text>
</comment>
<keyword evidence="6" id="KW-0677">Repeat</keyword>
<feature type="chain" id="PRO_5042104548" description="Leucine-rich repeat-containing N-terminal plant-type domain-containing protein" evidence="11">
    <location>
        <begin position="27"/>
        <end position="283"/>
    </location>
</feature>
<evidence type="ECO:0000256" key="3">
    <source>
        <dbReference type="ARBA" id="ARBA00022614"/>
    </source>
</evidence>
<dbReference type="FunFam" id="3.80.10.10:FF:000111">
    <property type="entry name" value="LRR receptor-like serine/threonine-protein kinase ERECTA"/>
    <property type="match status" value="1"/>
</dbReference>
<evidence type="ECO:0000256" key="1">
    <source>
        <dbReference type="ARBA" id="ARBA00004167"/>
    </source>
</evidence>
<keyword evidence="14" id="KW-1185">Reference proteome</keyword>
<dbReference type="PANTHER" id="PTHR48060">
    <property type="entry name" value="DNA DAMAGE-REPAIR/TOLERATION PROTEIN DRT100"/>
    <property type="match status" value="1"/>
</dbReference>
<reference evidence="13" key="1">
    <citation type="journal article" date="2023" name="Plant J.">
        <title>Genome sequences and population genomics provide insights into the demographic history, inbreeding, and mutation load of two 'living fossil' tree species of Dipteronia.</title>
        <authorList>
            <person name="Feng Y."/>
            <person name="Comes H.P."/>
            <person name="Chen J."/>
            <person name="Zhu S."/>
            <person name="Lu R."/>
            <person name="Zhang X."/>
            <person name="Li P."/>
            <person name="Qiu J."/>
            <person name="Olsen K.M."/>
            <person name="Qiu Y."/>
        </authorList>
    </citation>
    <scope>NUCLEOTIDE SEQUENCE</scope>
    <source>
        <strain evidence="13">NBL</strain>
    </source>
</reference>
<evidence type="ECO:0000256" key="8">
    <source>
        <dbReference type="ARBA" id="ARBA00023136"/>
    </source>
</evidence>
<dbReference type="Proteomes" id="UP001281410">
    <property type="component" value="Unassembled WGS sequence"/>
</dbReference>
<evidence type="ECO:0000313" key="13">
    <source>
        <dbReference type="EMBL" id="KAK3217842.1"/>
    </source>
</evidence>
<protein>
    <recommendedName>
        <fullName evidence="12">Leucine-rich repeat-containing N-terminal plant-type domain-containing protein</fullName>
    </recommendedName>
</protein>
<keyword evidence="3" id="KW-0433">Leucine-rich repeat</keyword>
<dbReference type="SUPFAM" id="SSF52058">
    <property type="entry name" value="L domain-like"/>
    <property type="match status" value="1"/>
</dbReference>
<feature type="transmembrane region" description="Helical" evidence="10">
    <location>
        <begin position="236"/>
        <end position="257"/>
    </location>
</feature>
<comment type="caution">
    <text evidence="13">The sequence shown here is derived from an EMBL/GenBank/DDBJ whole genome shotgun (WGS) entry which is preliminary data.</text>
</comment>
<keyword evidence="4 10" id="KW-0812">Transmembrane</keyword>
<evidence type="ECO:0000259" key="12">
    <source>
        <dbReference type="Pfam" id="PF08263"/>
    </source>
</evidence>
<dbReference type="PROSITE" id="PS51450">
    <property type="entry name" value="LRR"/>
    <property type="match status" value="1"/>
</dbReference>
<evidence type="ECO:0000256" key="4">
    <source>
        <dbReference type="ARBA" id="ARBA00022692"/>
    </source>
</evidence>
<proteinExistence type="inferred from homology"/>
<accession>A0AAE0AI72</accession>
<keyword evidence="5 11" id="KW-0732">Signal</keyword>
<dbReference type="InterPro" id="IPR053211">
    <property type="entry name" value="DNA_repair-toleration"/>
</dbReference>
<dbReference type="Pfam" id="PF08263">
    <property type="entry name" value="LRRNT_2"/>
    <property type="match status" value="1"/>
</dbReference>
<dbReference type="Pfam" id="PF13855">
    <property type="entry name" value="LRR_8"/>
    <property type="match status" value="1"/>
</dbReference>
<dbReference type="GO" id="GO:0016020">
    <property type="term" value="C:membrane"/>
    <property type="evidence" value="ECO:0007669"/>
    <property type="project" value="UniProtKB-SubCell"/>
</dbReference>
<dbReference type="AlphaFoldDB" id="A0AAE0AI72"/>
<dbReference type="Gene3D" id="3.80.10.10">
    <property type="entry name" value="Ribonuclease Inhibitor"/>
    <property type="match status" value="2"/>
</dbReference>
<gene>
    <name evidence="13" type="ORF">Dsin_011812</name>
</gene>
<evidence type="ECO:0000256" key="11">
    <source>
        <dbReference type="SAM" id="SignalP"/>
    </source>
</evidence>
<dbReference type="InterPro" id="IPR001611">
    <property type="entry name" value="Leu-rich_rpt"/>
</dbReference>
<name>A0AAE0AI72_9ROSI</name>
<feature type="domain" description="Leucine-rich repeat-containing N-terminal plant-type" evidence="12">
    <location>
        <begin position="33"/>
        <end position="76"/>
    </location>
</feature>
<evidence type="ECO:0000256" key="6">
    <source>
        <dbReference type="ARBA" id="ARBA00022737"/>
    </source>
</evidence>
<evidence type="ECO:0000256" key="5">
    <source>
        <dbReference type="ARBA" id="ARBA00022729"/>
    </source>
</evidence>
<organism evidence="13 14">
    <name type="scientific">Dipteronia sinensis</name>
    <dbReference type="NCBI Taxonomy" id="43782"/>
    <lineage>
        <taxon>Eukaryota</taxon>
        <taxon>Viridiplantae</taxon>
        <taxon>Streptophyta</taxon>
        <taxon>Embryophyta</taxon>
        <taxon>Tracheophyta</taxon>
        <taxon>Spermatophyta</taxon>
        <taxon>Magnoliopsida</taxon>
        <taxon>eudicotyledons</taxon>
        <taxon>Gunneridae</taxon>
        <taxon>Pentapetalae</taxon>
        <taxon>rosids</taxon>
        <taxon>malvids</taxon>
        <taxon>Sapindales</taxon>
        <taxon>Sapindaceae</taxon>
        <taxon>Hippocastanoideae</taxon>
        <taxon>Acereae</taxon>
        <taxon>Dipteronia</taxon>
    </lineage>
</organism>
<evidence type="ECO:0000256" key="10">
    <source>
        <dbReference type="SAM" id="Phobius"/>
    </source>
</evidence>
<evidence type="ECO:0000256" key="2">
    <source>
        <dbReference type="ARBA" id="ARBA00009592"/>
    </source>
</evidence>
<dbReference type="InterPro" id="IPR013210">
    <property type="entry name" value="LRR_N_plant-typ"/>
</dbReference>
<keyword evidence="8 10" id="KW-0472">Membrane</keyword>
<evidence type="ECO:0000313" key="14">
    <source>
        <dbReference type="Proteomes" id="UP001281410"/>
    </source>
</evidence>
<evidence type="ECO:0000256" key="7">
    <source>
        <dbReference type="ARBA" id="ARBA00022989"/>
    </source>
</evidence>